<dbReference type="AlphaFoldDB" id="A0A699TAQ5"/>
<name>A0A699TAQ5_TANCI</name>
<accession>A0A699TAQ5</accession>
<protein>
    <submittedName>
        <fullName evidence="1">Uncharacterized protein</fullName>
    </submittedName>
</protein>
<organism evidence="1">
    <name type="scientific">Tanacetum cinerariifolium</name>
    <name type="common">Dalmatian daisy</name>
    <name type="synonym">Chrysanthemum cinerariifolium</name>
    <dbReference type="NCBI Taxonomy" id="118510"/>
    <lineage>
        <taxon>Eukaryota</taxon>
        <taxon>Viridiplantae</taxon>
        <taxon>Streptophyta</taxon>
        <taxon>Embryophyta</taxon>
        <taxon>Tracheophyta</taxon>
        <taxon>Spermatophyta</taxon>
        <taxon>Magnoliopsida</taxon>
        <taxon>eudicotyledons</taxon>
        <taxon>Gunneridae</taxon>
        <taxon>Pentapetalae</taxon>
        <taxon>asterids</taxon>
        <taxon>campanulids</taxon>
        <taxon>Asterales</taxon>
        <taxon>Asteraceae</taxon>
        <taxon>Asteroideae</taxon>
        <taxon>Anthemideae</taxon>
        <taxon>Anthemidinae</taxon>
        <taxon>Tanacetum</taxon>
    </lineage>
</organism>
<reference evidence="1" key="1">
    <citation type="journal article" date="2019" name="Sci. Rep.">
        <title>Draft genome of Tanacetum cinerariifolium, the natural source of mosquito coil.</title>
        <authorList>
            <person name="Yamashiro T."/>
            <person name="Shiraishi A."/>
            <person name="Satake H."/>
            <person name="Nakayama K."/>
        </authorList>
    </citation>
    <scope>NUCLEOTIDE SEQUENCE</scope>
</reference>
<sequence>MRRVRKGFLGVETPLFENMLAVGDVDKEEEAQVPAQ</sequence>
<gene>
    <name evidence="1" type="ORF">Tci_879571</name>
</gene>
<feature type="non-terminal residue" evidence="1">
    <location>
        <position position="36"/>
    </location>
</feature>
<proteinExistence type="predicted"/>
<evidence type="ECO:0000313" key="1">
    <source>
        <dbReference type="EMBL" id="GFD07602.1"/>
    </source>
</evidence>
<dbReference type="EMBL" id="BKCJ011232528">
    <property type="protein sequence ID" value="GFD07602.1"/>
    <property type="molecule type" value="Genomic_DNA"/>
</dbReference>
<comment type="caution">
    <text evidence="1">The sequence shown here is derived from an EMBL/GenBank/DDBJ whole genome shotgun (WGS) entry which is preliminary data.</text>
</comment>